<sequence length="414" mass="46545">MISRLREKGTVVWLESQMDDHPASSKSYLAAIPVASIKAFGNEIHIQKEEKKVIHSDPWTALKEFRDEYGDWLFGYLGYDLKNFVEDLGSDNPKLNNAPDMFFMVPGLLLEIDKNGSIDILKGELPAEIDPLRNGEEFTIRLSSRIEESEYLNLVKKAQKDIFEGDYYEVNLSHSVEFSFQGDSFSLYKAMRNAGPVPFGGYLTVDDLFICCASPERFLARNGQNVWSQPIKGTISREPGRNSTEAIEKLKSSEKERAENLMIVDLVRNDMSRVAEKNTVRVLDLFEIQSFETVHQMVSTVECRVSVGMDSIEVIKACFPMGSMTGAPKIAAMRAIEEYENYQRGVYSGALGYIKPDGDFDLNVIIRTAIIEGNSLVYPVGGAITSDSDPKAEWEETLIKARAITNILERVQKT</sequence>
<dbReference type="InterPro" id="IPR015890">
    <property type="entry name" value="Chorismate_C"/>
</dbReference>
<evidence type="ECO:0000313" key="3">
    <source>
        <dbReference type="EMBL" id="MFD2532745.1"/>
    </source>
</evidence>
<organism evidence="3 4">
    <name type="scientific">Gracilimonas halophila</name>
    <dbReference type="NCBI Taxonomy" id="1834464"/>
    <lineage>
        <taxon>Bacteria</taxon>
        <taxon>Pseudomonadati</taxon>
        <taxon>Balneolota</taxon>
        <taxon>Balneolia</taxon>
        <taxon>Balneolales</taxon>
        <taxon>Balneolaceae</taxon>
        <taxon>Gracilimonas</taxon>
    </lineage>
</organism>
<feature type="domain" description="Chorismate-utilising enzyme C-terminal" evidence="1">
    <location>
        <begin position="148"/>
        <end position="400"/>
    </location>
</feature>
<keyword evidence="4" id="KW-1185">Reference proteome</keyword>
<evidence type="ECO:0000259" key="1">
    <source>
        <dbReference type="Pfam" id="PF00425"/>
    </source>
</evidence>
<protein>
    <submittedName>
        <fullName evidence="3">Anthranilate synthase component I family protein</fullName>
    </submittedName>
</protein>
<accession>A0ABW5JKV3</accession>
<dbReference type="Proteomes" id="UP001597460">
    <property type="component" value="Unassembled WGS sequence"/>
</dbReference>
<evidence type="ECO:0000313" key="4">
    <source>
        <dbReference type="Proteomes" id="UP001597460"/>
    </source>
</evidence>
<dbReference type="PRINTS" id="PR00095">
    <property type="entry name" value="ANTSNTHASEI"/>
</dbReference>
<dbReference type="SUPFAM" id="SSF56322">
    <property type="entry name" value="ADC synthase"/>
    <property type="match status" value="1"/>
</dbReference>
<comment type="caution">
    <text evidence="3">The sequence shown here is derived from an EMBL/GenBank/DDBJ whole genome shotgun (WGS) entry which is preliminary data.</text>
</comment>
<dbReference type="PANTHER" id="PTHR11236">
    <property type="entry name" value="AMINOBENZOATE/ANTHRANILATE SYNTHASE"/>
    <property type="match status" value="1"/>
</dbReference>
<dbReference type="InterPro" id="IPR006805">
    <property type="entry name" value="Anth_synth_I_N"/>
</dbReference>
<name>A0ABW5JKV3_9BACT</name>
<dbReference type="InterPro" id="IPR019999">
    <property type="entry name" value="Anth_synth_I-like"/>
</dbReference>
<dbReference type="EMBL" id="JBHULI010000024">
    <property type="protein sequence ID" value="MFD2532745.1"/>
    <property type="molecule type" value="Genomic_DNA"/>
</dbReference>
<dbReference type="InterPro" id="IPR005801">
    <property type="entry name" value="ADC_synthase"/>
</dbReference>
<reference evidence="4" key="1">
    <citation type="journal article" date="2019" name="Int. J. Syst. Evol. Microbiol.">
        <title>The Global Catalogue of Microorganisms (GCM) 10K type strain sequencing project: providing services to taxonomists for standard genome sequencing and annotation.</title>
        <authorList>
            <consortium name="The Broad Institute Genomics Platform"/>
            <consortium name="The Broad Institute Genome Sequencing Center for Infectious Disease"/>
            <person name="Wu L."/>
            <person name="Ma J."/>
        </authorList>
    </citation>
    <scope>NUCLEOTIDE SEQUENCE [LARGE SCALE GENOMIC DNA]</scope>
    <source>
        <strain evidence="4">KCTC 52042</strain>
    </source>
</reference>
<evidence type="ECO:0000259" key="2">
    <source>
        <dbReference type="Pfam" id="PF04715"/>
    </source>
</evidence>
<feature type="domain" description="Anthranilate synthase component I N-terminal" evidence="2">
    <location>
        <begin position="3"/>
        <end position="114"/>
    </location>
</feature>
<proteinExistence type="predicted"/>
<dbReference type="Pfam" id="PF00425">
    <property type="entry name" value="Chorismate_bind"/>
    <property type="match status" value="1"/>
</dbReference>
<gene>
    <name evidence="3" type="ORF">ACFSVN_09835</name>
</gene>
<dbReference type="PANTHER" id="PTHR11236:SF50">
    <property type="entry name" value="AMINODEOXYCHORISMATE SYNTHASE COMPONENT 1"/>
    <property type="match status" value="1"/>
</dbReference>
<dbReference type="Pfam" id="PF04715">
    <property type="entry name" value="Anth_synt_I_N"/>
    <property type="match status" value="1"/>
</dbReference>
<dbReference type="Gene3D" id="3.60.120.10">
    <property type="entry name" value="Anthranilate synthase"/>
    <property type="match status" value="1"/>
</dbReference>